<evidence type="ECO:0000256" key="3">
    <source>
        <dbReference type="ARBA" id="ARBA00023002"/>
    </source>
</evidence>
<dbReference type="PANTHER" id="PTHR42847">
    <property type="entry name" value="ALKANESULFONATE MONOOXYGENASE"/>
    <property type="match status" value="1"/>
</dbReference>
<gene>
    <name evidence="6" type="ORF">B9Q01_04380</name>
</gene>
<evidence type="ECO:0000259" key="5">
    <source>
        <dbReference type="Pfam" id="PF00296"/>
    </source>
</evidence>
<dbReference type="EMBL" id="NEXC01000021">
    <property type="protein sequence ID" value="PSN83539.1"/>
    <property type="molecule type" value="Genomic_DNA"/>
</dbReference>
<evidence type="ECO:0000256" key="2">
    <source>
        <dbReference type="ARBA" id="ARBA00022643"/>
    </source>
</evidence>
<organism evidence="6 7">
    <name type="scientific">Candidatus Marsarchaeota G1 archaeon OSP_D</name>
    <dbReference type="NCBI Taxonomy" id="1978155"/>
    <lineage>
        <taxon>Archaea</taxon>
        <taxon>Candidatus Marsarchaeota</taxon>
        <taxon>Candidatus Marsarchaeota group 1</taxon>
    </lineage>
</organism>
<dbReference type="CDD" id="cd00347">
    <property type="entry name" value="Flavin_utilizing_monoxygenases"/>
    <property type="match status" value="1"/>
</dbReference>
<protein>
    <recommendedName>
        <fullName evidence="5">Luciferase-like domain-containing protein</fullName>
    </recommendedName>
</protein>
<accession>A0A2R6AB27</accession>
<sequence>MVFKMKFGVLMFNWEPFSYNPKMYEQVATKAEALGYDSFFVTDHFMRPHAEGKIEPKRHSTLEAWSLLSYLASKTKLIRLGTCVTPIPLRNPQILAKTVATVDILSEGRVILGVGPGWDQQEFEAYGTWYDHAVRVEMTKEGVELIKKLWTQDVVNYEGKYYKAKNAVLEPKPVQSGGPPIWFGAIRDRMLKLAAELGDGWIPGRAVGATLEHYAKSAPKLREYLNRLGKTKFTFGVMGYFIEKGASTALPAIGYIDEAVKLIEEYKKNGCEYLVASFFPVEKYMELMTRFWKEIVPSFS</sequence>
<dbReference type="AlphaFoldDB" id="A0A2R6AB27"/>
<evidence type="ECO:0000256" key="1">
    <source>
        <dbReference type="ARBA" id="ARBA00022630"/>
    </source>
</evidence>
<keyword evidence="2" id="KW-0288">FMN</keyword>
<dbReference type="NCBIfam" id="TIGR03619">
    <property type="entry name" value="F420_Rv2161c"/>
    <property type="match status" value="1"/>
</dbReference>
<dbReference type="SUPFAM" id="SSF51679">
    <property type="entry name" value="Bacterial luciferase-like"/>
    <property type="match status" value="1"/>
</dbReference>
<proteinExistence type="predicted"/>
<dbReference type="InterPro" id="IPR011251">
    <property type="entry name" value="Luciferase-like_dom"/>
</dbReference>
<comment type="caution">
    <text evidence="6">The sequence shown here is derived from an EMBL/GenBank/DDBJ whole genome shotgun (WGS) entry which is preliminary data.</text>
</comment>
<name>A0A2R6AB27_9ARCH</name>
<dbReference type="InterPro" id="IPR036661">
    <property type="entry name" value="Luciferase-like_sf"/>
</dbReference>
<dbReference type="GO" id="GO:0008726">
    <property type="term" value="F:alkanesulfonate monooxygenase activity"/>
    <property type="evidence" value="ECO:0007669"/>
    <property type="project" value="TreeGrafter"/>
</dbReference>
<evidence type="ECO:0000313" key="7">
    <source>
        <dbReference type="Proteomes" id="UP000240880"/>
    </source>
</evidence>
<evidence type="ECO:0000256" key="4">
    <source>
        <dbReference type="ARBA" id="ARBA00023033"/>
    </source>
</evidence>
<dbReference type="InterPro" id="IPR019921">
    <property type="entry name" value="Lucif-like_OxRdtase_Rv2161c"/>
</dbReference>
<dbReference type="GO" id="GO:0046306">
    <property type="term" value="P:alkanesulfonate catabolic process"/>
    <property type="evidence" value="ECO:0007669"/>
    <property type="project" value="TreeGrafter"/>
</dbReference>
<keyword evidence="1" id="KW-0285">Flavoprotein</keyword>
<keyword evidence="3" id="KW-0560">Oxidoreductase</keyword>
<feature type="domain" description="Luciferase-like" evidence="5">
    <location>
        <begin position="24"/>
        <end position="240"/>
    </location>
</feature>
<dbReference type="InterPro" id="IPR050172">
    <property type="entry name" value="SsuD_RutA_monooxygenase"/>
</dbReference>
<keyword evidence="4" id="KW-0503">Monooxygenase</keyword>
<dbReference type="Gene3D" id="3.20.20.30">
    <property type="entry name" value="Luciferase-like domain"/>
    <property type="match status" value="1"/>
</dbReference>
<dbReference type="PANTHER" id="PTHR42847:SF4">
    <property type="entry name" value="ALKANESULFONATE MONOOXYGENASE-RELATED"/>
    <property type="match status" value="1"/>
</dbReference>
<dbReference type="Pfam" id="PF00296">
    <property type="entry name" value="Bac_luciferase"/>
    <property type="match status" value="1"/>
</dbReference>
<dbReference type="Proteomes" id="UP000240880">
    <property type="component" value="Unassembled WGS sequence"/>
</dbReference>
<reference evidence="6 7" key="1">
    <citation type="submission" date="2017-04" db="EMBL/GenBank/DDBJ databases">
        <title>Novel microbial lineages endemic to geothermal iron-oxide mats fill important gaps in the evolutionary history of Archaea.</title>
        <authorList>
            <person name="Jay Z.J."/>
            <person name="Beam J.P."/>
            <person name="Dlakic M."/>
            <person name="Rusch D.B."/>
            <person name="Kozubal M.A."/>
            <person name="Inskeep W.P."/>
        </authorList>
    </citation>
    <scope>NUCLEOTIDE SEQUENCE [LARGE SCALE GENOMIC DNA]</scope>
    <source>
        <strain evidence="6">OSP_D</strain>
    </source>
</reference>
<evidence type="ECO:0000313" key="6">
    <source>
        <dbReference type="EMBL" id="PSN83539.1"/>
    </source>
</evidence>